<reference evidence="2" key="1">
    <citation type="submission" date="2020-12" db="EMBL/GenBank/DDBJ databases">
        <authorList>
            <person name="Iha C."/>
        </authorList>
    </citation>
    <scope>NUCLEOTIDE SEQUENCE</scope>
</reference>
<feature type="compositionally biased region" description="Pro residues" evidence="1">
    <location>
        <begin position="106"/>
        <end position="155"/>
    </location>
</feature>
<dbReference type="AlphaFoldDB" id="A0A8S1IM67"/>
<feature type="region of interest" description="Disordered" evidence="1">
    <location>
        <begin position="92"/>
        <end position="209"/>
    </location>
</feature>
<sequence length="209" mass="20826">MLVAEDSAFVAGKTLGGCGSCYEIQCADTAVGGWFKAQNTFGAAWEASVLPDPPMDIRLTNAKGEQLVLKKIISVPGFVGDVLSDVQFGGSFAPKAPRPSRQTAPIPIPGSGPSPSPLPSPVPSPVPAPVPSLVPSPTLLPTPPAVPSISPPSLKPPAVGVASLPATSGPSPTPSPSTSGPPRRPSASPLPDPSTEGSGASGPLLGRQP</sequence>
<gene>
    <name evidence="2" type="ORF">OSTQU699_LOCUS1515</name>
</gene>
<name>A0A8S1IM67_9CHLO</name>
<dbReference type="Gene3D" id="2.60.40.760">
    <property type="entry name" value="Expansin, cellulose-binding-like domain"/>
    <property type="match status" value="1"/>
</dbReference>
<dbReference type="Proteomes" id="UP000708148">
    <property type="component" value="Unassembled WGS sequence"/>
</dbReference>
<feature type="compositionally biased region" description="Low complexity" evidence="1">
    <location>
        <begin position="163"/>
        <end position="181"/>
    </location>
</feature>
<keyword evidence="3" id="KW-1185">Reference proteome</keyword>
<feature type="compositionally biased region" description="Pro residues" evidence="1">
    <location>
        <begin position="182"/>
        <end position="192"/>
    </location>
</feature>
<dbReference type="EMBL" id="CAJHUC010000437">
    <property type="protein sequence ID" value="CAD7696154.1"/>
    <property type="molecule type" value="Genomic_DNA"/>
</dbReference>
<evidence type="ECO:0000313" key="3">
    <source>
        <dbReference type="Proteomes" id="UP000708148"/>
    </source>
</evidence>
<dbReference type="InterPro" id="IPR036749">
    <property type="entry name" value="Expansin_CBD_sf"/>
</dbReference>
<comment type="caution">
    <text evidence="2">The sequence shown here is derived from an EMBL/GenBank/DDBJ whole genome shotgun (WGS) entry which is preliminary data.</text>
</comment>
<dbReference type="OrthoDB" id="406505at2759"/>
<evidence type="ECO:0000313" key="2">
    <source>
        <dbReference type="EMBL" id="CAD7696154.1"/>
    </source>
</evidence>
<protein>
    <recommendedName>
        <fullName evidence="4">Expansin-like EG45 domain-containing protein</fullName>
    </recommendedName>
</protein>
<proteinExistence type="predicted"/>
<evidence type="ECO:0000256" key="1">
    <source>
        <dbReference type="SAM" id="MobiDB-lite"/>
    </source>
</evidence>
<dbReference type="SUPFAM" id="SSF49590">
    <property type="entry name" value="PHL pollen allergen"/>
    <property type="match status" value="1"/>
</dbReference>
<organism evidence="2 3">
    <name type="scientific">Ostreobium quekettii</name>
    <dbReference type="NCBI Taxonomy" id="121088"/>
    <lineage>
        <taxon>Eukaryota</taxon>
        <taxon>Viridiplantae</taxon>
        <taxon>Chlorophyta</taxon>
        <taxon>core chlorophytes</taxon>
        <taxon>Ulvophyceae</taxon>
        <taxon>TCBD clade</taxon>
        <taxon>Bryopsidales</taxon>
        <taxon>Ostreobineae</taxon>
        <taxon>Ostreobiaceae</taxon>
        <taxon>Ostreobium</taxon>
    </lineage>
</organism>
<accession>A0A8S1IM67</accession>
<evidence type="ECO:0008006" key="4">
    <source>
        <dbReference type="Google" id="ProtNLM"/>
    </source>
</evidence>